<keyword evidence="2" id="KW-1185">Reference proteome</keyword>
<evidence type="ECO:0000313" key="1">
    <source>
        <dbReference type="EMBL" id="EOS50203.1"/>
    </source>
</evidence>
<dbReference type="Proteomes" id="UP000014204">
    <property type="component" value="Unassembled WGS sequence"/>
</dbReference>
<dbReference type="EMBL" id="ASSY01000009">
    <property type="protein sequence ID" value="EOS50203.1"/>
    <property type="molecule type" value="Genomic_DNA"/>
</dbReference>
<sequence>MGELAGKRSAPRDNCDVCPLVLERLGLFGKSMIAGNNDNFLETFLYALFAEHSFKCKVSAVFSIAQNDASVRNLEGHYESVLRMADADHQDIFV</sequence>
<protein>
    <submittedName>
        <fullName evidence="1">Uncharacterized protein</fullName>
    </submittedName>
</protein>
<evidence type="ECO:0000313" key="2">
    <source>
        <dbReference type="Proteomes" id="UP000014204"/>
    </source>
</evidence>
<accession>R9KV98</accession>
<gene>
    <name evidence="1" type="ORF">C811_01827</name>
</gene>
<name>R9KV98_9ACTN</name>
<dbReference type="AlphaFoldDB" id="R9KV98"/>
<reference evidence="1 2" key="1">
    <citation type="submission" date="2013-04" db="EMBL/GenBank/DDBJ databases">
        <title>The Genome Sequence of Enterorhabdus caecimuris B7.</title>
        <authorList>
            <consortium name="The Broad Institute Genomics Platform"/>
            <consortium name="The Broad Institute Genome Sequencing Center for Infectious Disease"/>
            <person name="Earl A."/>
            <person name="Xavier R."/>
            <person name="Elson C."/>
            <person name="Duck W."/>
            <person name="Walker B."/>
            <person name="Young S."/>
            <person name="Zeng Q."/>
            <person name="Gargeya S."/>
            <person name="Fitzgerald M."/>
            <person name="Haas B."/>
            <person name="Abouelleil A."/>
            <person name="Allen A.W."/>
            <person name="Alvarado L."/>
            <person name="Arachchi H.M."/>
            <person name="Berlin A.M."/>
            <person name="Chapman S.B."/>
            <person name="Gainer-Dewar J."/>
            <person name="Goldberg J."/>
            <person name="Griggs A."/>
            <person name="Gujja S."/>
            <person name="Hansen M."/>
            <person name="Howarth C."/>
            <person name="Imamovic A."/>
            <person name="Ireland A."/>
            <person name="Larimer J."/>
            <person name="McCowan C."/>
            <person name="Murphy C."/>
            <person name="Pearson M."/>
            <person name="Poon T.W."/>
            <person name="Priest M."/>
            <person name="Roberts A."/>
            <person name="Saif S."/>
            <person name="Shea T."/>
            <person name="Sisk P."/>
            <person name="Sykes S."/>
            <person name="Wortman J."/>
            <person name="Nusbaum C."/>
            <person name="Birren B."/>
        </authorList>
    </citation>
    <scope>NUCLEOTIDE SEQUENCE [LARGE SCALE GENOMIC DNA]</scope>
    <source>
        <strain evidence="1 2">B7</strain>
    </source>
</reference>
<organism evidence="1 2">
    <name type="scientific">Adlercreutzia caecimuris B7</name>
    <dbReference type="NCBI Taxonomy" id="1235794"/>
    <lineage>
        <taxon>Bacteria</taxon>
        <taxon>Bacillati</taxon>
        <taxon>Actinomycetota</taxon>
        <taxon>Coriobacteriia</taxon>
        <taxon>Eggerthellales</taxon>
        <taxon>Eggerthellaceae</taxon>
        <taxon>Adlercreutzia</taxon>
    </lineage>
</organism>
<comment type="caution">
    <text evidence="1">The sequence shown here is derived from an EMBL/GenBank/DDBJ whole genome shotgun (WGS) entry which is preliminary data.</text>
</comment>
<proteinExistence type="predicted"/>
<dbReference type="HOGENOM" id="CLU_2381597_0_0_11"/>